<dbReference type="InterPro" id="IPR003704">
    <property type="entry name" value="CdhB"/>
</dbReference>
<accession>A0A3B1D472</accession>
<organism evidence="1">
    <name type="scientific">hydrothermal vent metagenome</name>
    <dbReference type="NCBI Taxonomy" id="652676"/>
    <lineage>
        <taxon>unclassified sequences</taxon>
        <taxon>metagenomes</taxon>
        <taxon>ecological metagenomes</taxon>
    </lineage>
</organism>
<reference evidence="1" key="1">
    <citation type="submission" date="2018-06" db="EMBL/GenBank/DDBJ databases">
        <authorList>
            <person name="Zhirakovskaya E."/>
        </authorList>
    </citation>
    <scope>NUCLEOTIDE SEQUENCE</scope>
</reference>
<dbReference type="InterPro" id="IPR029035">
    <property type="entry name" value="DHS-like_NAD/FAD-binding_dom"/>
</dbReference>
<dbReference type="SUPFAM" id="SSF52467">
    <property type="entry name" value="DHS-like NAD/FAD-binding domain"/>
    <property type="match status" value="1"/>
</dbReference>
<name>A0A3B1D472_9ZZZZ</name>
<protein>
    <submittedName>
        <fullName evidence="1">Thiamine pyrophosphate (TPP) domain protein</fullName>
    </submittedName>
</protein>
<evidence type="ECO:0000313" key="1">
    <source>
        <dbReference type="EMBL" id="VAX33561.1"/>
    </source>
</evidence>
<dbReference type="EMBL" id="UOGF01000111">
    <property type="protein sequence ID" value="VAX33561.1"/>
    <property type="molecule type" value="Genomic_DNA"/>
</dbReference>
<proteinExistence type="predicted"/>
<dbReference type="GO" id="GO:0019385">
    <property type="term" value="P:methanogenesis, from acetate"/>
    <property type="evidence" value="ECO:0007669"/>
    <property type="project" value="InterPro"/>
</dbReference>
<dbReference type="AlphaFoldDB" id="A0A3B1D472"/>
<gene>
    <name evidence="1" type="ORF">MNBD_NITROSPIRAE01-1912</name>
</gene>
<sequence>MGNKKKTQYRVVTGPEGILPPAATLMGISLPEEGEGLVEGEIVSEAEALEKAAIALLTRKNPTLFPGPLVLWGWNDHTDEKAKYFFDVANELPGIRIIPMPDYRPIYPKIDPEAVINPCHPNLTVLHNKIEACVFIGVHCHYASITLKIIRAGTNCYTIALCAEAGHEDAMASVPNFDIEKLIRFKDTIIKVKKNGIKPLYEGLGIVPTGWSQIASLKGETPIKPEEELVEAGVSGAFSNELESGLDDNAE</sequence>
<dbReference type="Pfam" id="PF02552">
    <property type="entry name" value="CO_dh"/>
    <property type="match status" value="1"/>
</dbReference>
<dbReference type="Gene3D" id="3.40.50.1220">
    <property type="entry name" value="TPP-binding domain"/>
    <property type="match status" value="1"/>
</dbReference>